<protein>
    <submittedName>
        <fullName evidence="1">Uncharacterized protein</fullName>
    </submittedName>
</protein>
<gene>
    <name evidence="1" type="ORF">MetexDRAFT_2234</name>
</gene>
<sequence length="37" mass="3779">MPANLPVPVTAPGRSDEGRFVQTVALVPAGGVLHVLL</sequence>
<dbReference type="AlphaFoldDB" id="H1KHX2"/>
<organism evidence="1 2">
    <name type="scientific">Methylorubrum extorquens DSM 13060</name>
    <dbReference type="NCBI Taxonomy" id="882800"/>
    <lineage>
        <taxon>Bacteria</taxon>
        <taxon>Pseudomonadati</taxon>
        <taxon>Pseudomonadota</taxon>
        <taxon>Alphaproteobacteria</taxon>
        <taxon>Hyphomicrobiales</taxon>
        <taxon>Methylobacteriaceae</taxon>
        <taxon>Methylorubrum</taxon>
    </lineage>
</organism>
<evidence type="ECO:0000313" key="1">
    <source>
        <dbReference type="EMBL" id="EHP92874.1"/>
    </source>
</evidence>
<reference evidence="1 2" key="1">
    <citation type="submission" date="2011-09" db="EMBL/GenBank/DDBJ databases">
        <title>The draft genome of Methylobacterium extorquens DSM 13060.</title>
        <authorList>
            <consortium name="US DOE Joint Genome Institute (JGI-PGF)"/>
            <person name="Lucas S."/>
            <person name="Han J."/>
            <person name="Lapidus A."/>
            <person name="Cheng J.-F."/>
            <person name="Goodwin L."/>
            <person name="Pitluck S."/>
            <person name="Peters L."/>
            <person name="Land M.L."/>
            <person name="Hauser L."/>
            <person name="Koskimaki J."/>
            <person name="Halonen O."/>
            <person name="Pirttila A."/>
            <person name="Frank C."/>
            <person name="Woyke T.J."/>
        </authorList>
    </citation>
    <scope>NUCLEOTIDE SEQUENCE [LARGE SCALE GENOMIC DNA]</scope>
    <source>
        <strain evidence="1 2">DSM 13060</strain>
    </source>
</reference>
<comment type="caution">
    <text evidence="1">The sequence shown here is derived from an EMBL/GenBank/DDBJ whole genome shotgun (WGS) entry which is preliminary data.</text>
</comment>
<evidence type="ECO:0000313" key="2">
    <source>
        <dbReference type="Proteomes" id="UP000004382"/>
    </source>
</evidence>
<dbReference type="Proteomes" id="UP000004382">
    <property type="component" value="Unassembled WGS sequence"/>
</dbReference>
<name>H1KHX2_METEX</name>
<dbReference type="EMBL" id="AGJK01000047">
    <property type="protein sequence ID" value="EHP92874.1"/>
    <property type="molecule type" value="Genomic_DNA"/>
</dbReference>
<proteinExistence type="predicted"/>
<accession>H1KHX2</accession>